<evidence type="ECO:0000313" key="1">
    <source>
        <dbReference type="EMBL" id="GAA3914075.1"/>
    </source>
</evidence>
<keyword evidence="2" id="KW-1185">Reference proteome</keyword>
<sequence>MTQKCAVIFGATGLTGSALLNELLLSPHYLRVYAFTRSPILTEHAKLEVFEQPLDAINNETISLLPNEMDVFFCLGTTLAKAGSKDMFKKVDYYLPLKLVNMFARKADHFLIISSLGAQPDSLSFYLSVKGQLEVDLKVLDIERLTIFRPSLLVGDRKEKRFKEDFSSTLSKLVNPLFSFKVLKKYKPTDCEDLAKAMCLVATTGKGLGNARTNVISSDMIADLINS</sequence>
<comment type="caution">
    <text evidence="1">The sequence shown here is derived from an EMBL/GenBank/DDBJ whole genome shotgun (WGS) entry which is preliminary data.</text>
</comment>
<dbReference type="PANTHER" id="PTHR14097:SF7">
    <property type="entry name" value="OXIDOREDUCTASE HTATIP2"/>
    <property type="match status" value="1"/>
</dbReference>
<dbReference type="InterPro" id="IPR014843">
    <property type="entry name" value="Him1/Fmp52"/>
</dbReference>
<accession>A0ABP7M7B1</accession>
<dbReference type="Proteomes" id="UP001501565">
    <property type="component" value="Unassembled WGS sequence"/>
</dbReference>
<organism evidence="1 2">
    <name type="scientific">Litoribacillus peritrichatus</name>
    <dbReference type="NCBI Taxonomy" id="718191"/>
    <lineage>
        <taxon>Bacteria</taxon>
        <taxon>Pseudomonadati</taxon>
        <taxon>Pseudomonadota</taxon>
        <taxon>Gammaproteobacteria</taxon>
        <taxon>Oceanospirillales</taxon>
        <taxon>Oceanospirillaceae</taxon>
        <taxon>Litoribacillus</taxon>
    </lineage>
</organism>
<dbReference type="RefSeq" id="WP_344795297.1">
    <property type="nucleotide sequence ID" value="NZ_BAABBN010000004.1"/>
</dbReference>
<dbReference type="PANTHER" id="PTHR14097">
    <property type="entry name" value="OXIDOREDUCTASE HTATIP2"/>
    <property type="match status" value="1"/>
</dbReference>
<gene>
    <name evidence="1" type="ORF">GCM10022277_05770</name>
</gene>
<dbReference type="Gene3D" id="3.40.50.720">
    <property type="entry name" value="NAD(P)-binding Rossmann-like Domain"/>
    <property type="match status" value="1"/>
</dbReference>
<dbReference type="Pfam" id="PF08732">
    <property type="entry name" value="HIM1"/>
    <property type="match status" value="1"/>
</dbReference>
<reference evidence="2" key="1">
    <citation type="journal article" date="2019" name="Int. J. Syst. Evol. Microbiol.">
        <title>The Global Catalogue of Microorganisms (GCM) 10K type strain sequencing project: providing services to taxonomists for standard genome sequencing and annotation.</title>
        <authorList>
            <consortium name="The Broad Institute Genomics Platform"/>
            <consortium name="The Broad Institute Genome Sequencing Center for Infectious Disease"/>
            <person name="Wu L."/>
            <person name="Ma J."/>
        </authorList>
    </citation>
    <scope>NUCLEOTIDE SEQUENCE [LARGE SCALE GENOMIC DNA]</scope>
    <source>
        <strain evidence="2">JCM 17551</strain>
    </source>
</reference>
<dbReference type="InterPro" id="IPR036291">
    <property type="entry name" value="NAD(P)-bd_dom_sf"/>
</dbReference>
<dbReference type="EMBL" id="BAABBN010000004">
    <property type="protein sequence ID" value="GAA3914075.1"/>
    <property type="molecule type" value="Genomic_DNA"/>
</dbReference>
<proteinExistence type="predicted"/>
<dbReference type="SUPFAM" id="SSF51735">
    <property type="entry name" value="NAD(P)-binding Rossmann-fold domains"/>
    <property type="match status" value="1"/>
</dbReference>
<name>A0ABP7M7B1_9GAMM</name>
<evidence type="ECO:0000313" key="2">
    <source>
        <dbReference type="Proteomes" id="UP001501565"/>
    </source>
</evidence>
<protein>
    <submittedName>
        <fullName evidence="1">Oxidoreductase</fullName>
    </submittedName>
</protein>